<evidence type="ECO:0000313" key="1">
    <source>
        <dbReference type="EMBL" id="PIL24482.1"/>
    </source>
</evidence>
<dbReference type="AlphaFoldDB" id="A0A2G8RSJ6"/>
<proteinExistence type="predicted"/>
<name>A0A2G8RSJ6_9APHY</name>
<reference evidence="1 2" key="1">
    <citation type="journal article" date="2015" name="Sci. Rep.">
        <title>Chromosome-level genome map provides insights into diverse defense mechanisms in the medicinal fungus Ganoderma sinense.</title>
        <authorList>
            <person name="Zhu Y."/>
            <person name="Xu J."/>
            <person name="Sun C."/>
            <person name="Zhou S."/>
            <person name="Xu H."/>
            <person name="Nelson D.R."/>
            <person name="Qian J."/>
            <person name="Song J."/>
            <person name="Luo H."/>
            <person name="Xiang L."/>
            <person name="Li Y."/>
            <person name="Xu Z."/>
            <person name="Ji A."/>
            <person name="Wang L."/>
            <person name="Lu S."/>
            <person name="Hayward A."/>
            <person name="Sun W."/>
            <person name="Li X."/>
            <person name="Schwartz D.C."/>
            <person name="Wang Y."/>
            <person name="Chen S."/>
        </authorList>
    </citation>
    <scope>NUCLEOTIDE SEQUENCE [LARGE SCALE GENOMIC DNA]</scope>
    <source>
        <strain evidence="1 2">ZZ0214-1</strain>
    </source>
</reference>
<keyword evidence="2" id="KW-1185">Reference proteome</keyword>
<accession>A0A2G8RSJ6</accession>
<comment type="caution">
    <text evidence="1">The sequence shown here is derived from an EMBL/GenBank/DDBJ whole genome shotgun (WGS) entry which is preliminary data.</text>
</comment>
<protein>
    <submittedName>
        <fullName evidence="1">Uncharacterized protein</fullName>
    </submittedName>
</protein>
<gene>
    <name evidence="1" type="ORF">GSI_14237</name>
</gene>
<evidence type="ECO:0000313" key="2">
    <source>
        <dbReference type="Proteomes" id="UP000230002"/>
    </source>
</evidence>
<organism evidence="1 2">
    <name type="scientific">Ganoderma sinense ZZ0214-1</name>
    <dbReference type="NCBI Taxonomy" id="1077348"/>
    <lineage>
        <taxon>Eukaryota</taxon>
        <taxon>Fungi</taxon>
        <taxon>Dikarya</taxon>
        <taxon>Basidiomycota</taxon>
        <taxon>Agaricomycotina</taxon>
        <taxon>Agaricomycetes</taxon>
        <taxon>Polyporales</taxon>
        <taxon>Polyporaceae</taxon>
        <taxon>Ganoderma</taxon>
    </lineage>
</organism>
<dbReference type="Proteomes" id="UP000230002">
    <property type="component" value="Unassembled WGS sequence"/>
</dbReference>
<sequence>MSTCGSLSHPLLWRIHLDDRAVEQYVFGLALEWWVPSDLWIPGCIGTSSSFAPLPLAIAAVAYVTKSPSLTPHLPIVHFQVDGTNDVSICNIATNDRPVDVILADVTDCELNALPIRLAVSGLRWLASFDHLFAAAQ</sequence>
<dbReference type="EMBL" id="AYKW01000067">
    <property type="protein sequence ID" value="PIL24482.1"/>
    <property type="molecule type" value="Genomic_DNA"/>
</dbReference>